<feature type="non-terminal residue" evidence="1">
    <location>
        <position position="1"/>
    </location>
</feature>
<dbReference type="InterPro" id="IPR052463">
    <property type="entry name" value="O-linked_mannose_GnT"/>
</dbReference>
<organism evidence="1 2">
    <name type="scientific">Meganyctiphanes norvegica</name>
    <name type="common">Northern krill</name>
    <name type="synonym">Thysanopoda norvegica</name>
    <dbReference type="NCBI Taxonomy" id="48144"/>
    <lineage>
        <taxon>Eukaryota</taxon>
        <taxon>Metazoa</taxon>
        <taxon>Ecdysozoa</taxon>
        <taxon>Arthropoda</taxon>
        <taxon>Crustacea</taxon>
        <taxon>Multicrustacea</taxon>
        <taxon>Malacostraca</taxon>
        <taxon>Eumalacostraca</taxon>
        <taxon>Eucarida</taxon>
        <taxon>Euphausiacea</taxon>
        <taxon>Euphausiidae</taxon>
        <taxon>Meganyctiphanes</taxon>
    </lineage>
</organism>
<dbReference type="AlphaFoldDB" id="A0AAV2QCG4"/>
<reference evidence="1 2" key="1">
    <citation type="submission" date="2024-05" db="EMBL/GenBank/DDBJ databases">
        <authorList>
            <person name="Wallberg A."/>
        </authorList>
    </citation>
    <scope>NUCLEOTIDE SEQUENCE [LARGE SCALE GENOMIC DNA]</scope>
</reference>
<dbReference type="GO" id="GO:0047223">
    <property type="term" value="F:beta-1,3-galactosyl-O-glycosyl-glycoprotein beta-1,3-N-acetylglucosaminyltransferase activity"/>
    <property type="evidence" value="ECO:0007669"/>
    <property type="project" value="TreeGrafter"/>
</dbReference>
<dbReference type="PANTHER" id="PTHR46396">
    <property type="entry name" value="PROTEIN O-LINKED-MANNOSE BETA-1,2-N-ACETYLGLUCOSAMINYLTRANSFERASE 1"/>
    <property type="match status" value="1"/>
</dbReference>
<name>A0AAV2QCG4_MEGNR</name>
<comment type="caution">
    <text evidence="1">The sequence shown here is derived from an EMBL/GenBank/DDBJ whole genome shotgun (WGS) entry which is preliminary data.</text>
</comment>
<feature type="non-terminal residue" evidence="1">
    <location>
        <position position="215"/>
    </location>
</feature>
<protein>
    <submittedName>
        <fullName evidence="1">Uncharacterized protein</fullName>
    </submittedName>
</protein>
<evidence type="ECO:0000313" key="1">
    <source>
        <dbReference type="EMBL" id="CAL4079714.1"/>
    </source>
</evidence>
<proteinExistence type="predicted"/>
<dbReference type="GO" id="GO:0016266">
    <property type="term" value="P:protein O-linked glycosylation via N-acetyl-galactosamine"/>
    <property type="evidence" value="ECO:0007669"/>
    <property type="project" value="TreeGrafter"/>
</dbReference>
<dbReference type="EMBL" id="CAXKWB010005760">
    <property type="protein sequence ID" value="CAL4079714.1"/>
    <property type="molecule type" value="Genomic_DNA"/>
</dbReference>
<evidence type="ECO:0000313" key="2">
    <source>
        <dbReference type="Proteomes" id="UP001497623"/>
    </source>
</evidence>
<dbReference type="Proteomes" id="UP001497623">
    <property type="component" value="Unassembled WGS sequence"/>
</dbReference>
<sequence>YEVVANKGQCVFPEMSRVYHFGIGVNSINLWMWEKFVHSSPLVTEAYITLDNTSLLTNALWHNRTSEAIRGAKMITRNPCVNNFLPDDPEQDTNFVFYYLQRRNPNGTTDYYDFYWARKCLNIWSLNDQGMYNTILPIRFSKHGTLYMVGVPYSQYAHLRPRGTPVWAVDTNTEEEEKSLVSIIKEHELGDDQYQVYGFKEEQLMNTLSEIDPLL</sequence>
<dbReference type="PANTHER" id="PTHR46396:SF1">
    <property type="entry name" value="PROTEIN O-LINKED-MANNOSE BETA-1,2-N-ACETYLGLUCOSAMINYLTRANSFERASE 1"/>
    <property type="match status" value="1"/>
</dbReference>
<keyword evidence="2" id="KW-1185">Reference proteome</keyword>
<gene>
    <name evidence="1" type="ORF">MNOR_LOCUS11097</name>
</gene>
<accession>A0AAV2QCG4</accession>
<dbReference type="GO" id="GO:0000139">
    <property type="term" value="C:Golgi membrane"/>
    <property type="evidence" value="ECO:0007669"/>
    <property type="project" value="TreeGrafter"/>
</dbReference>